<keyword evidence="1 3" id="KW-0479">Metal-binding</keyword>
<evidence type="ECO:0000259" key="4">
    <source>
        <dbReference type="Pfam" id="PF00557"/>
    </source>
</evidence>
<dbReference type="PANTHER" id="PTHR46112">
    <property type="entry name" value="AMINOPEPTIDASE"/>
    <property type="match status" value="1"/>
</dbReference>
<reference evidence="5 6" key="1">
    <citation type="submission" date="2010-12" db="EMBL/GenBank/DDBJ databases">
        <title>Whole genome sequence of Anaerolinea thermophila UNI-1.</title>
        <authorList>
            <person name="Narita-Yamada S."/>
            <person name="Kishi E."/>
            <person name="Watanabe Y."/>
            <person name="Takasaki K."/>
            <person name="Ankai A."/>
            <person name="Oguchi A."/>
            <person name="Fukui S."/>
            <person name="Takahashi M."/>
            <person name="Yashiro I."/>
            <person name="Hosoyama A."/>
            <person name="Sekiguchi Y."/>
            <person name="Hanada S."/>
            <person name="Fujita N."/>
        </authorList>
    </citation>
    <scope>NUCLEOTIDE SEQUENCE [LARGE SCALE GENOMIC DNA]</scope>
    <source>
        <strain evidence="6">DSM 14523 / JCM 11388 / NBRC 100420 / UNI-1</strain>
    </source>
</reference>
<dbReference type="SUPFAM" id="SSF55920">
    <property type="entry name" value="Creatinase/aminopeptidase"/>
    <property type="match status" value="1"/>
</dbReference>
<keyword evidence="6" id="KW-1185">Reference proteome</keyword>
<dbReference type="HOGENOM" id="CLU_017266_4_3_0"/>
<keyword evidence="2 5" id="KW-0378">Hydrolase</keyword>
<dbReference type="InterPro" id="IPR050659">
    <property type="entry name" value="Peptidase_M24B"/>
</dbReference>
<dbReference type="OrthoDB" id="9761809at2"/>
<dbReference type="GO" id="GO:0016787">
    <property type="term" value="F:hydrolase activity"/>
    <property type="evidence" value="ECO:0007669"/>
    <property type="project" value="UniProtKB-KW"/>
</dbReference>
<dbReference type="PROSITE" id="PS00491">
    <property type="entry name" value="PROLINE_PEPTIDASE"/>
    <property type="match status" value="1"/>
</dbReference>
<dbReference type="STRING" id="926569.ANT_12000"/>
<dbReference type="RefSeq" id="WP_013559622.1">
    <property type="nucleotide sequence ID" value="NC_014960.1"/>
</dbReference>
<feature type="domain" description="Peptidase M24" evidence="4">
    <location>
        <begin position="162"/>
        <end position="390"/>
    </location>
</feature>
<evidence type="ECO:0000256" key="1">
    <source>
        <dbReference type="ARBA" id="ARBA00022723"/>
    </source>
</evidence>
<dbReference type="Gene3D" id="3.90.230.10">
    <property type="entry name" value="Creatinase/methionine aminopeptidase superfamily"/>
    <property type="match status" value="1"/>
</dbReference>
<dbReference type="InterPro" id="IPR000994">
    <property type="entry name" value="Pept_M24"/>
</dbReference>
<dbReference type="PANTHER" id="PTHR46112:SF2">
    <property type="entry name" value="XAA-PRO AMINOPEPTIDASE P-RELATED"/>
    <property type="match status" value="1"/>
</dbReference>
<dbReference type="Proteomes" id="UP000008922">
    <property type="component" value="Chromosome"/>
</dbReference>
<evidence type="ECO:0000313" key="6">
    <source>
        <dbReference type="Proteomes" id="UP000008922"/>
    </source>
</evidence>
<gene>
    <name evidence="5" type="ordered locus">ANT_12000</name>
</gene>
<evidence type="ECO:0000313" key="5">
    <source>
        <dbReference type="EMBL" id="BAJ63234.1"/>
    </source>
</evidence>
<sequence>MKSDLHRLMAENELDAIWVIGPAAHNPPMVYLTGGGHITQADLILKRGEKGVLFHGPMERDEAARTGLITRSYSSYPFAEFLKEANQDRFRASVLRLKRMLEDLGLTRGRVMLFGQYDAGVAFALFDALQKELPELSILGDVENKVLQQAMLTKDREEVERIRRVGQKTVEVIDLTADYLRSQRLKGDVLVDAQGEPITVGRVKRLINLWLAERDLENPEGTIFAIGRDAGVPHSSGKAEDVLRAGQTIVFDIFPCETGGGYFFDMTRTWCLGYAPGAVEKLYEQVLTVFHAVSSEVRVHGHFRDLQRRTCELFEGMGHPTVLTQPQTEVGYVHSLGHGVGLNIHEKPVSGLMASPEDDVLLPGSVVTIEPGLYYPDQNMGVRLENTVYLAPDGKIETLADYPLDLVLKLKG</sequence>
<accession>E8N470</accession>
<dbReference type="InParanoid" id="E8N470"/>
<dbReference type="EMBL" id="AP012029">
    <property type="protein sequence ID" value="BAJ63234.1"/>
    <property type="molecule type" value="Genomic_DNA"/>
</dbReference>
<dbReference type="GO" id="GO:0046872">
    <property type="term" value="F:metal ion binding"/>
    <property type="evidence" value="ECO:0007669"/>
    <property type="project" value="UniProtKB-KW"/>
</dbReference>
<dbReference type="CDD" id="cd01066">
    <property type="entry name" value="APP_MetAP"/>
    <property type="match status" value="1"/>
</dbReference>
<dbReference type="EC" id="3.4.-.-" evidence="5"/>
<organism evidence="5 6">
    <name type="scientific">Anaerolinea thermophila (strain DSM 14523 / JCM 11388 / NBRC 100420 / UNI-1)</name>
    <dbReference type="NCBI Taxonomy" id="926569"/>
    <lineage>
        <taxon>Bacteria</taxon>
        <taxon>Bacillati</taxon>
        <taxon>Chloroflexota</taxon>
        <taxon>Anaerolineae</taxon>
        <taxon>Anaerolineales</taxon>
        <taxon>Anaerolineaceae</taxon>
        <taxon>Anaerolinea</taxon>
    </lineage>
</organism>
<protein>
    <submittedName>
        <fullName evidence="5">M24B family peptidase</fullName>
        <ecNumber evidence="5">3.4.-.-</ecNumber>
    </submittedName>
</protein>
<name>E8N470_ANATU</name>
<dbReference type="AlphaFoldDB" id="E8N470"/>
<evidence type="ECO:0000256" key="3">
    <source>
        <dbReference type="RuleBase" id="RU000590"/>
    </source>
</evidence>
<proteinExistence type="inferred from homology"/>
<dbReference type="eggNOG" id="COG0006">
    <property type="taxonomic scope" value="Bacteria"/>
</dbReference>
<evidence type="ECO:0000256" key="2">
    <source>
        <dbReference type="ARBA" id="ARBA00022801"/>
    </source>
</evidence>
<dbReference type="KEGG" id="atm:ANT_12000"/>
<dbReference type="Pfam" id="PF00557">
    <property type="entry name" value="Peptidase_M24"/>
    <property type="match status" value="1"/>
</dbReference>
<dbReference type="InterPro" id="IPR001131">
    <property type="entry name" value="Peptidase_M24B_aminopep-P_CS"/>
</dbReference>
<dbReference type="InterPro" id="IPR036005">
    <property type="entry name" value="Creatinase/aminopeptidase-like"/>
</dbReference>
<comment type="similarity">
    <text evidence="3">Belongs to the peptidase M24B family.</text>
</comment>